<reference evidence="11" key="2">
    <citation type="submission" date="2025-09" db="UniProtKB">
        <authorList>
            <consortium name="Ensembl"/>
        </authorList>
    </citation>
    <scope>IDENTIFICATION</scope>
</reference>
<dbReference type="Ensembl" id="ENSEBUT00000008878.1">
    <property type="protein sequence ID" value="ENSEBUP00000008377.1"/>
    <property type="gene ID" value="ENSEBUG00000005422.1"/>
</dbReference>
<feature type="region of interest" description="Disordered" evidence="8">
    <location>
        <begin position="306"/>
        <end position="326"/>
    </location>
</feature>
<keyword evidence="4" id="KW-0221">Differentiation</keyword>
<evidence type="ECO:0000313" key="11">
    <source>
        <dbReference type="Ensembl" id="ENSEBUP00000008377.1"/>
    </source>
</evidence>
<dbReference type="PANTHER" id="PTHR22922:SF19">
    <property type="entry name" value="CAPRIN HOMOLOG"/>
    <property type="match status" value="1"/>
</dbReference>
<evidence type="ECO:0000256" key="5">
    <source>
        <dbReference type="ARBA" id="ARBA00022884"/>
    </source>
</evidence>
<dbReference type="GO" id="GO:0003723">
    <property type="term" value="F:RNA binding"/>
    <property type="evidence" value="ECO:0007669"/>
    <property type="project" value="UniProtKB-KW"/>
</dbReference>
<reference evidence="11" key="1">
    <citation type="submission" date="2025-08" db="UniProtKB">
        <authorList>
            <consortium name="Ensembl"/>
        </authorList>
    </citation>
    <scope>IDENTIFICATION</scope>
</reference>
<evidence type="ECO:0000256" key="2">
    <source>
        <dbReference type="ARBA" id="ARBA00007950"/>
    </source>
</evidence>
<dbReference type="PANTHER" id="PTHR22922">
    <property type="entry name" value="GPI-ANCHORED PROTEIN P137"/>
    <property type="match status" value="1"/>
</dbReference>
<keyword evidence="6" id="KW-0652">Protein synthesis inhibitor</keyword>
<dbReference type="Pfam" id="PF12287">
    <property type="entry name" value="Caprin-1_C"/>
    <property type="match status" value="1"/>
</dbReference>
<dbReference type="Proteomes" id="UP000694388">
    <property type="component" value="Unplaced"/>
</dbReference>
<keyword evidence="12" id="KW-1185">Reference proteome</keyword>
<evidence type="ECO:0000256" key="6">
    <source>
        <dbReference type="ARBA" id="ARBA00023193"/>
    </source>
</evidence>
<name>A0A8C4Q101_EPTBU</name>
<feature type="coiled-coil region" evidence="7">
    <location>
        <begin position="75"/>
        <end position="113"/>
    </location>
</feature>
<keyword evidence="5" id="KW-0694">RNA-binding</keyword>
<dbReference type="InterPro" id="IPR022070">
    <property type="entry name" value="Caprin-1_C"/>
</dbReference>
<feature type="domain" description="Cytoplasmic activation/proliferation-associated protein-1 C term" evidence="9">
    <location>
        <begin position="350"/>
        <end position="679"/>
    </location>
</feature>
<dbReference type="Pfam" id="PF18293">
    <property type="entry name" value="Caprin-1_dimer"/>
    <property type="match status" value="1"/>
</dbReference>
<dbReference type="GO" id="GO:0005737">
    <property type="term" value="C:cytoplasm"/>
    <property type="evidence" value="ECO:0007669"/>
    <property type="project" value="UniProtKB-SubCell"/>
</dbReference>
<keyword evidence="7" id="KW-0175">Coiled coil</keyword>
<organism evidence="11 12">
    <name type="scientific">Eptatretus burgeri</name>
    <name type="common">Inshore hagfish</name>
    <dbReference type="NCBI Taxonomy" id="7764"/>
    <lineage>
        <taxon>Eukaryota</taxon>
        <taxon>Metazoa</taxon>
        <taxon>Chordata</taxon>
        <taxon>Craniata</taxon>
        <taxon>Vertebrata</taxon>
        <taxon>Cyclostomata</taxon>
        <taxon>Myxini</taxon>
        <taxon>Myxiniformes</taxon>
        <taxon>Myxinidae</taxon>
        <taxon>Eptatretinae</taxon>
        <taxon>Eptatretus</taxon>
    </lineage>
</organism>
<evidence type="ECO:0000259" key="10">
    <source>
        <dbReference type="Pfam" id="PF18293"/>
    </source>
</evidence>
<evidence type="ECO:0000256" key="7">
    <source>
        <dbReference type="SAM" id="Coils"/>
    </source>
</evidence>
<dbReference type="InterPro" id="IPR041637">
    <property type="entry name" value="Caprin-1_dimer"/>
</dbReference>
<evidence type="ECO:0000256" key="4">
    <source>
        <dbReference type="ARBA" id="ARBA00022782"/>
    </source>
</evidence>
<proteinExistence type="inferred from homology"/>
<feature type="region of interest" description="Disordered" evidence="8">
    <location>
        <begin position="666"/>
        <end position="715"/>
    </location>
</feature>
<evidence type="ECO:0000256" key="1">
    <source>
        <dbReference type="ARBA" id="ARBA00004496"/>
    </source>
</evidence>
<comment type="subcellular location">
    <subcellularLocation>
        <location evidence="1">Cytoplasm</location>
    </subcellularLocation>
</comment>
<evidence type="ECO:0000313" key="12">
    <source>
        <dbReference type="Proteomes" id="UP000694388"/>
    </source>
</evidence>
<feature type="compositionally biased region" description="Polar residues" evidence="8">
    <location>
        <begin position="412"/>
        <end position="421"/>
    </location>
</feature>
<keyword evidence="3" id="KW-0963">Cytoplasm</keyword>
<dbReference type="OMA" id="GNNHWNS"/>
<evidence type="ECO:0000259" key="9">
    <source>
        <dbReference type="Pfam" id="PF12287"/>
    </source>
</evidence>
<dbReference type="AlphaFoldDB" id="A0A8C4Q101"/>
<feature type="region of interest" description="Disordered" evidence="8">
    <location>
        <begin position="600"/>
        <end position="619"/>
    </location>
</feature>
<dbReference type="GO" id="GO:0017148">
    <property type="term" value="P:negative regulation of translation"/>
    <property type="evidence" value="ECO:0007669"/>
    <property type="project" value="UniProtKB-KW"/>
</dbReference>
<protein>
    <submittedName>
        <fullName evidence="11">Cell cycle associated protein 1b</fullName>
    </submittedName>
</protein>
<dbReference type="InterPro" id="IPR028816">
    <property type="entry name" value="Caprin"/>
</dbReference>
<accession>A0A8C4Q101</accession>
<evidence type="ECO:0000256" key="3">
    <source>
        <dbReference type="ARBA" id="ARBA00022490"/>
    </source>
</evidence>
<dbReference type="GeneTree" id="ENSGT00940000153438"/>
<sequence>MPAITTKAEAVTEGDSPQASEALKQALLVLEKKVRNLVKRQGKLDNYRERIDKGHTLNQDQQDAVMKYEEVINKLEFARDLLKTFTALNEEVEKEQRKSVRREQQQREEWERQRLRIVLEVQIVLDGLGEGALARVHFLSGTNGAVQLQSDDLSNLDEIYRLINPEREEGTSFGVLMEKASRHLWDLLEGKDKKVGSTTYKHLKTVLDKIRDCGYFARVRVMENGIATDETMPVPAEELDVQTKPEEVSEAVDREIPLTTPEPEPALPSAEVAETEAIDEFDTSCQPCEFVNTRYLADNELAPKEAEETVPWSSGPKPSPALQADVATPSSIPVVTESSLQDTAMRRQKLHDLMAQMQGTFNFMQESMLEYDSSLDSATIAARQMSPVNILESSSITSTIDTRGRQPDIPQQPANQASLDSTTASDIYVAPQPHYQSAPSPKAVSQAPHDIVQAPIPLASDPVPVATQSHVFSPSAAKPLGSGGINVNAAPFQSMQTPIHSLHTQQVFTTASLSHTNDTDAIKQPMQFAPQQYQPSYSPQPSTALTPQPSLEQDSFQTVGNNAVYQAQPDGLGVSNQPVPGLGFSRAQIYYNSRAPSRGVNRGMRGATNGYRQTNGFRGGRGGTFNGAFDGYHGGYPSASSTGYGQGTFGAREYGINYHQREGNFQQSFKRGNGPANLRAPPRGGHGGSPPIKNHFKGGLPPPQGSMTLPAHNAK</sequence>
<evidence type="ECO:0000256" key="8">
    <source>
        <dbReference type="SAM" id="MobiDB-lite"/>
    </source>
</evidence>
<feature type="region of interest" description="Disordered" evidence="8">
    <location>
        <begin position="397"/>
        <end position="421"/>
    </location>
</feature>
<comment type="similarity">
    <text evidence="2">Belongs to the caprin family.</text>
</comment>
<dbReference type="GO" id="GO:0030154">
    <property type="term" value="P:cell differentiation"/>
    <property type="evidence" value="ECO:0007669"/>
    <property type="project" value="UniProtKB-KW"/>
</dbReference>
<feature type="domain" description="Caprin-1 dimerization" evidence="10">
    <location>
        <begin position="101"/>
        <end position="216"/>
    </location>
</feature>